<accession>A0A4C1SCD1</accession>
<protein>
    <submittedName>
        <fullName evidence="2">Uncharacterized protein</fullName>
    </submittedName>
</protein>
<organism evidence="2 3">
    <name type="scientific">Eumeta variegata</name>
    <name type="common">Bagworm moth</name>
    <name type="synonym">Eumeta japonica</name>
    <dbReference type="NCBI Taxonomy" id="151549"/>
    <lineage>
        <taxon>Eukaryota</taxon>
        <taxon>Metazoa</taxon>
        <taxon>Ecdysozoa</taxon>
        <taxon>Arthropoda</taxon>
        <taxon>Hexapoda</taxon>
        <taxon>Insecta</taxon>
        <taxon>Pterygota</taxon>
        <taxon>Neoptera</taxon>
        <taxon>Endopterygota</taxon>
        <taxon>Lepidoptera</taxon>
        <taxon>Glossata</taxon>
        <taxon>Ditrysia</taxon>
        <taxon>Tineoidea</taxon>
        <taxon>Psychidae</taxon>
        <taxon>Oiketicinae</taxon>
        <taxon>Eumeta</taxon>
    </lineage>
</organism>
<evidence type="ECO:0000313" key="3">
    <source>
        <dbReference type="Proteomes" id="UP000299102"/>
    </source>
</evidence>
<dbReference type="AlphaFoldDB" id="A0A4C1SCD1"/>
<reference evidence="2 3" key="1">
    <citation type="journal article" date="2019" name="Commun. Biol.">
        <title>The bagworm genome reveals a unique fibroin gene that provides high tensile strength.</title>
        <authorList>
            <person name="Kono N."/>
            <person name="Nakamura H."/>
            <person name="Ohtoshi R."/>
            <person name="Tomita M."/>
            <person name="Numata K."/>
            <person name="Arakawa K."/>
        </authorList>
    </citation>
    <scope>NUCLEOTIDE SEQUENCE [LARGE SCALE GENOMIC DNA]</scope>
</reference>
<dbReference type="EMBL" id="BGZK01003237">
    <property type="protein sequence ID" value="GBO99056.1"/>
    <property type="molecule type" value="Genomic_DNA"/>
</dbReference>
<keyword evidence="3" id="KW-1185">Reference proteome</keyword>
<gene>
    <name evidence="2" type="ORF">EVAR_9374_1</name>
</gene>
<name>A0A4C1SCD1_EUMVA</name>
<evidence type="ECO:0000256" key="1">
    <source>
        <dbReference type="SAM" id="MobiDB-lite"/>
    </source>
</evidence>
<feature type="region of interest" description="Disordered" evidence="1">
    <location>
        <begin position="1"/>
        <end position="31"/>
    </location>
</feature>
<proteinExistence type="predicted"/>
<dbReference type="Proteomes" id="UP000299102">
    <property type="component" value="Unassembled WGS sequence"/>
</dbReference>
<evidence type="ECO:0000313" key="2">
    <source>
        <dbReference type="EMBL" id="GBO99056.1"/>
    </source>
</evidence>
<sequence>MVNDTQVTGPLQIKGSAKRTGGSTAKKNSKLAKFENDADTVSVLGPIPPPGSQLFEGMHFLLTCADTPRKTSTGVKTEKVILRRRHPSWEAAAAWRSRFTPSI</sequence>
<comment type="caution">
    <text evidence="2">The sequence shown here is derived from an EMBL/GenBank/DDBJ whole genome shotgun (WGS) entry which is preliminary data.</text>
</comment>
<dbReference type="OrthoDB" id="129353at2759"/>